<evidence type="ECO:0000256" key="2">
    <source>
        <dbReference type="SAM" id="MobiDB-lite"/>
    </source>
</evidence>
<dbReference type="OrthoDB" id="8196581at2759"/>
<feature type="coiled-coil region" evidence="1">
    <location>
        <begin position="1"/>
        <end position="35"/>
    </location>
</feature>
<organism evidence="3 4">
    <name type="scientific">Amphibalanus amphitrite</name>
    <name type="common">Striped barnacle</name>
    <name type="synonym">Balanus amphitrite</name>
    <dbReference type="NCBI Taxonomy" id="1232801"/>
    <lineage>
        <taxon>Eukaryota</taxon>
        <taxon>Metazoa</taxon>
        <taxon>Ecdysozoa</taxon>
        <taxon>Arthropoda</taxon>
        <taxon>Crustacea</taxon>
        <taxon>Multicrustacea</taxon>
        <taxon>Cirripedia</taxon>
        <taxon>Thoracica</taxon>
        <taxon>Thoracicalcarea</taxon>
        <taxon>Balanomorpha</taxon>
        <taxon>Balanoidea</taxon>
        <taxon>Balanidae</taxon>
        <taxon>Amphibalaninae</taxon>
        <taxon>Amphibalanus</taxon>
    </lineage>
</organism>
<feature type="region of interest" description="Disordered" evidence="2">
    <location>
        <begin position="185"/>
        <end position="205"/>
    </location>
</feature>
<evidence type="ECO:0000256" key="1">
    <source>
        <dbReference type="SAM" id="Coils"/>
    </source>
</evidence>
<name>A0A6A4W9Y4_AMPAM</name>
<keyword evidence="1" id="KW-0175">Coiled coil</keyword>
<feature type="compositionally biased region" description="Low complexity" evidence="2">
    <location>
        <begin position="186"/>
        <end position="205"/>
    </location>
</feature>
<dbReference type="AlphaFoldDB" id="A0A6A4W9Y4"/>
<protein>
    <submittedName>
        <fullName evidence="3">Uncharacterized protein</fullName>
    </submittedName>
</protein>
<reference evidence="3 4" key="1">
    <citation type="submission" date="2019-07" db="EMBL/GenBank/DDBJ databases">
        <title>Draft genome assembly of a fouling barnacle, Amphibalanus amphitrite (Darwin, 1854): The first reference genome for Thecostraca.</title>
        <authorList>
            <person name="Kim W."/>
        </authorList>
    </citation>
    <scope>NUCLEOTIDE SEQUENCE [LARGE SCALE GENOMIC DNA]</scope>
    <source>
        <strain evidence="3">SNU_AA5</strain>
        <tissue evidence="3">Soma without cirri and trophi</tissue>
    </source>
</reference>
<sequence length="274" mass="29677">MFEQAKIIEKQEDELAALRRKVEGLTEQVDDNERNERGKSLVLWSRRFGPRREGEDIQGKALDILRSGFPHIPLKAEDLSVTHRLAKDNSVICSFYSKDLRNKLYEGRLKLSSSSTPAEHRLFINESLTRAKRELFSELLAMKKEKRLWTVFTRNGLPFYKLQQLSSPVRVTSPEQIAELRRKLDPAAGRRAPPGPALSGPPAVAGADRRAAAGGVPVAAAAAGSVAAAGAAAVGGSLTSAGVLVTEERHDALVDPVGAVGSVETAAVRRSPAR</sequence>
<dbReference type="EMBL" id="VIIS01001253">
    <property type="protein sequence ID" value="KAF0300564.1"/>
    <property type="molecule type" value="Genomic_DNA"/>
</dbReference>
<comment type="caution">
    <text evidence="3">The sequence shown here is derived from an EMBL/GenBank/DDBJ whole genome shotgun (WGS) entry which is preliminary data.</text>
</comment>
<proteinExistence type="predicted"/>
<evidence type="ECO:0000313" key="4">
    <source>
        <dbReference type="Proteomes" id="UP000440578"/>
    </source>
</evidence>
<keyword evidence="4" id="KW-1185">Reference proteome</keyword>
<dbReference type="Proteomes" id="UP000440578">
    <property type="component" value="Unassembled WGS sequence"/>
</dbReference>
<gene>
    <name evidence="3" type="ORF">FJT64_026965</name>
</gene>
<evidence type="ECO:0000313" key="3">
    <source>
        <dbReference type="EMBL" id="KAF0300564.1"/>
    </source>
</evidence>
<accession>A0A6A4W9Y4</accession>